<gene>
    <name evidence="1" type="ORF">TcWFU_005491</name>
</gene>
<organism evidence="1 2">
    <name type="scientific">Taenia crassiceps</name>
    <dbReference type="NCBI Taxonomy" id="6207"/>
    <lineage>
        <taxon>Eukaryota</taxon>
        <taxon>Metazoa</taxon>
        <taxon>Spiralia</taxon>
        <taxon>Lophotrochozoa</taxon>
        <taxon>Platyhelminthes</taxon>
        <taxon>Cestoda</taxon>
        <taxon>Eucestoda</taxon>
        <taxon>Cyclophyllidea</taxon>
        <taxon>Taeniidae</taxon>
        <taxon>Taenia</taxon>
    </lineage>
</organism>
<reference evidence="1 2" key="1">
    <citation type="journal article" date="2022" name="Front. Cell. Infect. Microbiol.">
        <title>The Genomes of Two Strains of Taenia crassiceps the Animal Model for the Study of Human Cysticercosis.</title>
        <authorList>
            <person name="Bobes R.J."/>
            <person name="Estrada K."/>
            <person name="Rios-Valencia D.G."/>
            <person name="Calderon-Gallegos A."/>
            <person name="de la Torre P."/>
            <person name="Carrero J.C."/>
            <person name="Sanchez-Flores A."/>
            <person name="Laclette J.P."/>
        </authorList>
    </citation>
    <scope>NUCLEOTIDE SEQUENCE [LARGE SCALE GENOMIC DNA]</scope>
    <source>
        <strain evidence="1">WFUcys</strain>
    </source>
</reference>
<dbReference type="EMBL" id="JAKROA010000063">
    <property type="protein sequence ID" value="KAL5102585.1"/>
    <property type="molecule type" value="Genomic_DNA"/>
</dbReference>
<evidence type="ECO:0000313" key="1">
    <source>
        <dbReference type="EMBL" id="KAL5102585.1"/>
    </source>
</evidence>
<evidence type="ECO:0000313" key="2">
    <source>
        <dbReference type="Proteomes" id="UP001651158"/>
    </source>
</evidence>
<protein>
    <submittedName>
        <fullName evidence="1">Uncharacterized protein</fullName>
    </submittedName>
</protein>
<proteinExistence type="predicted"/>
<comment type="caution">
    <text evidence="1">The sequence shown here is derived from an EMBL/GenBank/DDBJ whole genome shotgun (WGS) entry which is preliminary data.</text>
</comment>
<sequence length="124" mass="13533">MVSRSCWHNRFPLSAADSVVVVTPTMIVDHCISVNWILSVGGLFVRGRLCCNDNWLHSAIGNRQIAAKTGVQLAACTNLGQVSHEPWKSGGLVGCVCRNVMLEAGTECRRFQLLVLQENANPRA</sequence>
<keyword evidence="2" id="KW-1185">Reference proteome</keyword>
<accession>A0ABR4PYT3</accession>
<dbReference type="Proteomes" id="UP001651158">
    <property type="component" value="Unassembled WGS sequence"/>
</dbReference>
<name>A0ABR4PYT3_9CEST</name>